<organism evidence="2 3">
    <name type="scientific">Mycolicibacillus koreensis</name>
    <dbReference type="NCBI Taxonomy" id="1069220"/>
    <lineage>
        <taxon>Bacteria</taxon>
        <taxon>Bacillati</taxon>
        <taxon>Actinomycetota</taxon>
        <taxon>Actinomycetes</taxon>
        <taxon>Mycobacteriales</taxon>
        <taxon>Mycobacteriaceae</taxon>
        <taxon>Mycolicibacillus</taxon>
    </lineage>
</organism>
<reference evidence="2 3" key="1">
    <citation type="submission" date="2017-04" db="EMBL/GenBank/DDBJ databases">
        <title>The new phylogeny of genus Mycobacterium.</title>
        <authorList>
            <person name="Tortoli E."/>
            <person name="Trovato A."/>
            <person name="Cirillo D.M."/>
        </authorList>
    </citation>
    <scope>NUCLEOTIDE SEQUENCE [LARGE SCALE GENOMIC DNA]</scope>
    <source>
        <strain evidence="2 3">KCTC 19819</strain>
    </source>
</reference>
<accession>A0AA91PD74</accession>
<evidence type="ECO:0000313" key="3">
    <source>
        <dbReference type="Proteomes" id="UP000193577"/>
    </source>
</evidence>
<evidence type="ECO:0000256" key="1">
    <source>
        <dbReference type="SAM" id="MobiDB-lite"/>
    </source>
</evidence>
<keyword evidence="3" id="KW-1185">Reference proteome</keyword>
<dbReference type="EMBL" id="NCXO01000030">
    <property type="protein sequence ID" value="OSC32925.1"/>
    <property type="molecule type" value="Genomic_DNA"/>
</dbReference>
<protein>
    <submittedName>
        <fullName evidence="2">Uncharacterized protein</fullName>
    </submittedName>
</protein>
<evidence type="ECO:0000313" key="2">
    <source>
        <dbReference type="EMBL" id="OSC32925.1"/>
    </source>
</evidence>
<gene>
    <name evidence="2" type="ORF">B8W67_13255</name>
</gene>
<comment type="caution">
    <text evidence="2">The sequence shown here is derived from an EMBL/GenBank/DDBJ whole genome shotgun (WGS) entry which is preliminary data.</text>
</comment>
<sequence length="279" mass="29172">MTLVGCGTGPDDRPPPHTGTPASMTFGPLPPPVNSARLYTAPVAVLTPGAPIMLGEDRTDPTRICQAGFAVTDGTHITRFLTAAQCAHGDPHAAVSVTRPAPGERTDEVGEQRIGVISYLRPGVPDTVDPPWRLPFSPVAVFGPQAGEWALPVATTVRGRPVPARDVQHPDEVFHRDATATWTSFSGTTVTGHILDPATTPELATMPATVQRVVVAADDPDADPPPVYTLILGSPVTVEIDGVTANLGVVTGTDPDRHWVVVDLLGPALAERGLTLARG</sequence>
<dbReference type="AlphaFoldDB" id="A0AA91PD74"/>
<feature type="region of interest" description="Disordered" evidence="1">
    <location>
        <begin position="1"/>
        <end position="28"/>
    </location>
</feature>
<name>A0AA91PD74_9MYCO</name>
<proteinExistence type="predicted"/>
<dbReference type="Proteomes" id="UP000193577">
    <property type="component" value="Unassembled WGS sequence"/>
</dbReference>